<name>A0A7R9L496_9ACAR</name>
<feature type="compositionally biased region" description="Polar residues" evidence="1">
    <location>
        <begin position="498"/>
        <end position="520"/>
    </location>
</feature>
<dbReference type="SUPFAM" id="SSF48350">
    <property type="entry name" value="GTPase activation domain, GAP"/>
    <property type="match status" value="1"/>
</dbReference>
<dbReference type="InterPro" id="IPR001936">
    <property type="entry name" value="RasGAP_dom"/>
</dbReference>
<keyword evidence="4" id="KW-1185">Reference proteome</keyword>
<protein>
    <recommendedName>
        <fullName evidence="2">Ras-GAP domain-containing protein</fullName>
    </recommendedName>
</protein>
<dbReference type="OrthoDB" id="10264848at2759"/>
<dbReference type="AlphaFoldDB" id="A0A7R9L496"/>
<feature type="region of interest" description="Disordered" evidence="1">
    <location>
        <begin position="1"/>
        <end position="20"/>
    </location>
</feature>
<dbReference type="Pfam" id="PF00616">
    <property type="entry name" value="RasGAP"/>
    <property type="match status" value="1"/>
</dbReference>
<feature type="compositionally biased region" description="Basic residues" evidence="1">
    <location>
        <begin position="482"/>
        <end position="495"/>
    </location>
</feature>
<feature type="compositionally biased region" description="Basic and acidic residues" evidence="1">
    <location>
        <begin position="10"/>
        <end position="20"/>
    </location>
</feature>
<dbReference type="EMBL" id="CAJPIZ010013215">
    <property type="protein sequence ID" value="CAG2114134.1"/>
    <property type="molecule type" value="Genomic_DNA"/>
</dbReference>
<dbReference type="EMBL" id="OC867790">
    <property type="protein sequence ID" value="CAD7633704.1"/>
    <property type="molecule type" value="Genomic_DNA"/>
</dbReference>
<evidence type="ECO:0000313" key="3">
    <source>
        <dbReference type="EMBL" id="CAD7633704.1"/>
    </source>
</evidence>
<dbReference type="Gene3D" id="1.10.506.10">
    <property type="entry name" value="GTPase Activation - p120gap, domain 1"/>
    <property type="match status" value="1"/>
</dbReference>
<evidence type="ECO:0000256" key="1">
    <source>
        <dbReference type="SAM" id="MobiDB-lite"/>
    </source>
</evidence>
<dbReference type="InterPro" id="IPR008936">
    <property type="entry name" value="Rho_GTPase_activation_prot"/>
</dbReference>
<accession>A0A7R9L496</accession>
<feature type="domain" description="Ras-GAP" evidence="2">
    <location>
        <begin position="171"/>
        <end position="371"/>
    </location>
</feature>
<evidence type="ECO:0000259" key="2">
    <source>
        <dbReference type="PROSITE" id="PS50018"/>
    </source>
</evidence>
<feature type="compositionally biased region" description="Polar residues" evidence="1">
    <location>
        <begin position="464"/>
        <end position="480"/>
    </location>
</feature>
<dbReference type="PROSITE" id="PS50018">
    <property type="entry name" value="RAS_GTPASE_ACTIV_2"/>
    <property type="match status" value="1"/>
</dbReference>
<organism evidence="3">
    <name type="scientific">Medioppia subpectinata</name>
    <dbReference type="NCBI Taxonomy" id="1979941"/>
    <lineage>
        <taxon>Eukaryota</taxon>
        <taxon>Metazoa</taxon>
        <taxon>Ecdysozoa</taxon>
        <taxon>Arthropoda</taxon>
        <taxon>Chelicerata</taxon>
        <taxon>Arachnida</taxon>
        <taxon>Acari</taxon>
        <taxon>Acariformes</taxon>
        <taxon>Sarcoptiformes</taxon>
        <taxon>Oribatida</taxon>
        <taxon>Brachypylina</taxon>
        <taxon>Oppioidea</taxon>
        <taxon>Oppiidae</taxon>
        <taxon>Medioppia</taxon>
    </lineage>
</organism>
<gene>
    <name evidence="3" type="ORF">OSB1V03_LOCUS14100</name>
</gene>
<reference evidence="3" key="1">
    <citation type="submission" date="2020-11" db="EMBL/GenBank/DDBJ databases">
        <authorList>
            <person name="Tran Van P."/>
        </authorList>
    </citation>
    <scope>NUCLEOTIDE SEQUENCE</scope>
</reference>
<proteinExistence type="predicted"/>
<feature type="region of interest" description="Disordered" evidence="1">
    <location>
        <begin position="463"/>
        <end position="522"/>
    </location>
</feature>
<dbReference type="Proteomes" id="UP000759131">
    <property type="component" value="Unassembled WGS sequence"/>
</dbReference>
<sequence length="529" mass="61107">MSSKMKGKKWSTDSRGHSRSDPSFDLLELSQLLRKEYTFVSNERNNLQKLNEKVVTASSRVFNTCYISREQRSHSERLISHGSADLLNCCNAFNRLECLHFVDAYKKLGSNEPQISELIAFVRKSPELLAKCLICLEKMRPELVENISQTILSSLYSNCILNEDKVFAMKLMKHLITAELSVIANPRRVLRYSWCAFSHIYRLFCDQILDAKPFLTAALYEPVMQLLAEDDLFLDIEPNRAAVRFAPSERIRHFGKEGTQLYYENLQKYRIWTINKLALFVTKFVDGIQNNIFCFPHSLSWIVRQLYASIVDNKNIEPREVAAICTDLLFGFFICPAILNPDLLGITDAHVSHISRFNLQQIAQIIQMLALSKWEQIDPKLEDLYSRIPKEGITKLLDHILEKRNDELPEEHNNLQLLNRYSVLISETELKNFIQFLNSMNFETEDEITKKMKDILEKIPENFITESTDKQNSSTMSENSPRNRRSILNRVTKKSKSNELQLNSNTSETTVGQNRGSDLQNMDVVSLVS</sequence>
<evidence type="ECO:0000313" key="4">
    <source>
        <dbReference type="Proteomes" id="UP000759131"/>
    </source>
</evidence>